<dbReference type="NCBIfam" id="TIGR01280">
    <property type="entry name" value="xseB"/>
    <property type="match status" value="1"/>
</dbReference>
<dbReference type="RefSeq" id="WP_286336739.1">
    <property type="nucleotide sequence ID" value="NZ_AP027370.1"/>
</dbReference>
<evidence type="ECO:0000256" key="2">
    <source>
        <dbReference type="ARBA" id="ARBA00022490"/>
    </source>
</evidence>
<dbReference type="Gene3D" id="1.10.287.1040">
    <property type="entry name" value="Exonuclease VII, small subunit"/>
    <property type="match status" value="1"/>
</dbReference>
<dbReference type="Proteomes" id="UP001321445">
    <property type="component" value="Chromosome"/>
</dbReference>
<keyword evidence="5 6" id="KW-0269">Exonuclease</keyword>
<dbReference type="EMBL" id="AP027370">
    <property type="protein sequence ID" value="BDY13795.1"/>
    <property type="molecule type" value="Genomic_DNA"/>
</dbReference>
<protein>
    <recommendedName>
        <fullName evidence="6">Exodeoxyribonuclease 7 small subunit</fullName>
        <ecNumber evidence="6">3.1.11.6</ecNumber>
    </recommendedName>
    <alternativeName>
        <fullName evidence="6">Exodeoxyribonuclease VII small subunit</fullName>
        <shortName evidence="6">Exonuclease VII small subunit</shortName>
    </alternativeName>
</protein>
<sequence length="70" mass="8059">MAKGLDFEEKVEAAKKIMEQLMDPEIPLEKSVKLYKEGMKLLKEAGKILEDAKIEIETIEKEQIDPEELL</sequence>
<evidence type="ECO:0000256" key="4">
    <source>
        <dbReference type="ARBA" id="ARBA00022801"/>
    </source>
</evidence>
<evidence type="ECO:0000256" key="1">
    <source>
        <dbReference type="ARBA" id="ARBA00009998"/>
    </source>
</evidence>
<dbReference type="InterPro" id="IPR037004">
    <property type="entry name" value="Exonuc_VII_ssu_sf"/>
</dbReference>
<name>A0ABM8FN53_9BACT</name>
<comment type="catalytic activity">
    <reaction evidence="6">
        <text>Exonucleolytic cleavage in either 5'- to 3'- or 3'- to 5'-direction to yield nucleoside 5'-phosphates.</text>
        <dbReference type="EC" id="3.1.11.6"/>
    </reaction>
</comment>
<gene>
    <name evidence="6" type="primary">xseB</name>
    <name evidence="7" type="ORF">HCR_21070</name>
</gene>
<keyword evidence="3 6" id="KW-0540">Nuclease</keyword>
<evidence type="ECO:0000256" key="3">
    <source>
        <dbReference type="ARBA" id="ARBA00022722"/>
    </source>
</evidence>
<evidence type="ECO:0000313" key="7">
    <source>
        <dbReference type="EMBL" id="BDY13795.1"/>
    </source>
</evidence>
<comment type="subunit">
    <text evidence="6">Heterooligomer composed of large and small subunits.</text>
</comment>
<keyword evidence="4 6" id="KW-0378">Hydrolase</keyword>
<evidence type="ECO:0000313" key="8">
    <source>
        <dbReference type="Proteomes" id="UP001321445"/>
    </source>
</evidence>
<comment type="subcellular location">
    <subcellularLocation>
        <location evidence="6">Cytoplasm</location>
    </subcellularLocation>
</comment>
<accession>A0ABM8FN53</accession>
<dbReference type="InterPro" id="IPR003761">
    <property type="entry name" value="Exonuc_VII_S"/>
</dbReference>
<dbReference type="EC" id="3.1.11.6" evidence="6"/>
<organism evidence="7 8">
    <name type="scientific">Hydrogenimonas cancrithermarum</name>
    <dbReference type="NCBI Taxonomy" id="2993563"/>
    <lineage>
        <taxon>Bacteria</taxon>
        <taxon>Pseudomonadati</taxon>
        <taxon>Campylobacterota</taxon>
        <taxon>Epsilonproteobacteria</taxon>
        <taxon>Campylobacterales</taxon>
        <taxon>Hydrogenimonadaceae</taxon>
        <taxon>Hydrogenimonas</taxon>
    </lineage>
</organism>
<dbReference type="HAMAP" id="MF_00337">
    <property type="entry name" value="Exonuc_7_S"/>
    <property type="match status" value="1"/>
</dbReference>
<comment type="similarity">
    <text evidence="1 6">Belongs to the XseB family.</text>
</comment>
<evidence type="ECO:0000256" key="5">
    <source>
        <dbReference type="ARBA" id="ARBA00022839"/>
    </source>
</evidence>
<keyword evidence="2 6" id="KW-0963">Cytoplasm</keyword>
<comment type="function">
    <text evidence="6">Bidirectionally degrades single-stranded DNA into large acid-insoluble oligonucleotides, which are then degraded further into small acid-soluble oligonucleotides.</text>
</comment>
<dbReference type="SUPFAM" id="SSF116842">
    <property type="entry name" value="XseB-like"/>
    <property type="match status" value="1"/>
</dbReference>
<proteinExistence type="inferred from homology"/>
<dbReference type="Pfam" id="PF02609">
    <property type="entry name" value="Exonuc_VII_S"/>
    <property type="match status" value="1"/>
</dbReference>
<keyword evidence="8" id="KW-1185">Reference proteome</keyword>
<evidence type="ECO:0000256" key="6">
    <source>
        <dbReference type="HAMAP-Rule" id="MF_00337"/>
    </source>
</evidence>
<reference evidence="7 8" key="1">
    <citation type="submission" date="2023-03" db="EMBL/GenBank/DDBJ databases">
        <title>Description of Hydrogenimonas sp. ISO32.</title>
        <authorList>
            <person name="Mino S."/>
            <person name="Fukazawa S."/>
            <person name="Sawabe T."/>
        </authorList>
    </citation>
    <scope>NUCLEOTIDE SEQUENCE [LARGE SCALE GENOMIC DNA]</scope>
    <source>
        <strain evidence="7 8">ISO32</strain>
    </source>
</reference>